<feature type="domain" description="C3H1-type" evidence="6">
    <location>
        <begin position="5"/>
        <end position="32"/>
    </location>
</feature>
<gene>
    <name evidence="7" type="ORF">PHLCEN_2v11328</name>
</gene>
<organism evidence="7 8">
    <name type="scientific">Hermanssonia centrifuga</name>
    <dbReference type="NCBI Taxonomy" id="98765"/>
    <lineage>
        <taxon>Eukaryota</taxon>
        <taxon>Fungi</taxon>
        <taxon>Dikarya</taxon>
        <taxon>Basidiomycota</taxon>
        <taxon>Agaricomycotina</taxon>
        <taxon>Agaricomycetes</taxon>
        <taxon>Polyporales</taxon>
        <taxon>Meruliaceae</taxon>
        <taxon>Hermanssonia</taxon>
    </lineage>
</organism>
<evidence type="ECO:0000313" key="7">
    <source>
        <dbReference type="EMBL" id="PSR72831.1"/>
    </source>
</evidence>
<feature type="domain" description="C3H1-type" evidence="6">
    <location>
        <begin position="113"/>
        <end position="140"/>
    </location>
</feature>
<dbReference type="Gene3D" id="4.10.1000.10">
    <property type="entry name" value="Zinc finger, CCCH-type"/>
    <property type="match status" value="2"/>
</dbReference>
<dbReference type="GO" id="GO:0045892">
    <property type="term" value="P:negative regulation of DNA-templated transcription"/>
    <property type="evidence" value="ECO:0007669"/>
    <property type="project" value="InterPro"/>
</dbReference>
<dbReference type="GO" id="GO:0003723">
    <property type="term" value="F:RNA binding"/>
    <property type="evidence" value="ECO:0007669"/>
    <property type="project" value="InterPro"/>
</dbReference>
<keyword evidence="3 5" id="KW-0863">Zinc-finger</keyword>
<dbReference type="STRING" id="98765.A0A2R6NKK0"/>
<dbReference type="SMART" id="SM00356">
    <property type="entry name" value="ZnF_C3H1"/>
    <property type="match status" value="3"/>
</dbReference>
<dbReference type="EMBL" id="MLYV02001134">
    <property type="protein sequence ID" value="PSR72831.1"/>
    <property type="molecule type" value="Genomic_DNA"/>
</dbReference>
<keyword evidence="2" id="KW-0677">Repeat</keyword>
<name>A0A2R6NKK0_9APHY</name>
<keyword evidence="4 5" id="KW-0862">Zinc</keyword>
<evidence type="ECO:0000256" key="5">
    <source>
        <dbReference type="PROSITE-ProRule" id="PRU00723"/>
    </source>
</evidence>
<evidence type="ECO:0000256" key="1">
    <source>
        <dbReference type="ARBA" id="ARBA00022723"/>
    </source>
</evidence>
<dbReference type="OrthoDB" id="1431934at2759"/>
<feature type="zinc finger region" description="C3H1-type" evidence="5">
    <location>
        <begin position="42"/>
        <end position="69"/>
    </location>
</feature>
<proteinExistence type="predicted"/>
<keyword evidence="8" id="KW-1185">Reference proteome</keyword>
<feature type="zinc finger region" description="C3H1-type" evidence="5">
    <location>
        <begin position="113"/>
        <end position="140"/>
    </location>
</feature>
<dbReference type="InterPro" id="IPR036855">
    <property type="entry name" value="Znf_CCCH_sf"/>
</dbReference>
<comment type="caution">
    <text evidence="7">The sequence shown here is derived from an EMBL/GenBank/DDBJ whole genome shotgun (WGS) entry which is preliminary data.</text>
</comment>
<dbReference type="Proteomes" id="UP000186601">
    <property type="component" value="Unassembled WGS sequence"/>
</dbReference>
<dbReference type="PROSITE" id="PS50103">
    <property type="entry name" value="ZF_C3H1"/>
    <property type="match status" value="3"/>
</dbReference>
<evidence type="ECO:0000256" key="4">
    <source>
        <dbReference type="ARBA" id="ARBA00022833"/>
    </source>
</evidence>
<dbReference type="Pfam" id="PF14608">
    <property type="entry name" value="zf-CCCH_2"/>
    <property type="match status" value="1"/>
</dbReference>
<feature type="zinc finger region" description="C3H1-type" evidence="5">
    <location>
        <begin position="5"/>
        <end position="32"/>
    </location>
</feature>
<reference evidence="7 8" key="1">
    <citation type="submission" date="2018-02" db="EMBL/GenBank/DDBJ databases">
        <title>Genome sequence of the basidiomycete white-rot fungus Phlebia centrifuga.</title>
        <authorList>
            <person name="Granchi Z."/>
            <person name="Peng M."/>
            <person name="de Vries R.P."/>
            <person name="Hilden K."/>
            <person name="Makela M.R."/>
            <person name="Grigoriev I."/>
            <person name="Riley R."/>
        </authorList>
    </citation>
    <scope>NUCLEOTIDE SEQUENCE [LARGE SCALE GENOMIC DNA]</scope>
    <source>
        <strain evidence="7 8">FBCC195</strain>
    </source>
</reference>
<evidence type="ECO:0000256" key="2">
    <source>
        <dbReference type="ARBA" id="ARBA00022737"/>
    </source>
</evidence>
<dbReference type="SUPFAM" id="SSF90229">
    <property type="entry name" value="CCCH zinc finger"/>
    <property type="match status" value="3"/>
</dbReference>
<dbReference type="Gene3D" id="1.20.120.1350">
    <property type="entry name" value="Pneumovirus matrix protein 2 (M2), zinc-binding domain"/>
    <property type="match status" value="1"/>
</dbReference>
<dbReference type="PANTHER" id="PTHR13119">
    <property type="entry name" value="ZINC FINGER CCCH DOMAIN-CONTAINING PROTEI"/>
    <property type="match status" value="1"/>
</dbReference>
<protein>
    <recommendedName>
        <fullName evidence="6">C3H1-type domain-containing protein</fullName>
    </recommendedName>
</protein>
<feature type="domain" description="C3H1-type" evidence="6">
    <location>
        <begin position="42"/>
        <end position="69"/>
    </location>
</feature>
<evidence type="ECO:0000313" key="8">
    <source>
        <dbReference type="Proteomes" id="UP000186601"/>
    </source>
</evidence>
<sequence>MSPPSGSPPLCVFYLQNACSRGDQCRYSHGPPQSEDHKTASPSPSVLCQFFSEGSCRFGGQCRFYHPADSPNDNVAEVTSWRKPNTSTNNRTGRLLNIGSKNTNPIVSPVMKRSAFGPCKFFSQGRCMKGEACSFTHSALAGHPATPLPLPPDLPAMVRALQLT</sequence>
<dbReference type="GO" id="GO:0005634">
    <property type="term" value="C:nucleus"/>
    <property type="evidence" value="ECO:0007669"/>
    <property type="project" value="TreeGrafter"/>
</dbReference>
<accession>A0A2R6NKK0</accession>
<dbReference type="GO" id="GO:0008270">
    <property type="term" value="F:zinc ion binding"/>
    <property type="evidence" value="ECO:0007669"/>
    <property type="project" value="UniProtKB-KW"/>
</dbReference>
<dbReference type="AlphaFoldDB" id="A0A2R6NKK0"/>
<keyword evidence="1 5" id="KW-0479">Metal-binding</keyword>
<dbReference type="InterPro" id="IPR000571">
    <property type="entry name" value="Znf_CCCH"/>
</dbReference>
<evidence type="ECO:0000259" key="6">
    <source>
        <dbReference type="PROSITE" id="PS50103"/>
    </source>
</evidence>
<evidence type="ECO:0000256" key="3">
    <source>
        <dbReference type="ARBA" id="ARBA00022771"/>
    </source>
</evidence>
<dbReference type="PANTHER" id="PTHR13119:SF12">
    <property type="entry name" value="PROTEIN SUPPRESSOR OF SABLE"/>
    <property type="match status" value="1"/>
</dbReference>
<dbReference type="Pfam" id="PF00642">
    <property type="entry name" value="zf-CCCH"/>
    <property type="match status" value="2"/>
</dbReference>
<dbReference type="InterPro" id="IPR045124">
    <property type="entry name" value="Su(sable)-like"/>
</dbReference>